<reference evidence="2" key="1">
    <citation type="submission" date="2020-05" db="EMBL/GenBank/DDBJ databases">
        <authorList>
            <person name="Rincon C."/>
            <person name="Sanders R I."/>
            <person name="Robbins C."/>
            <person name="Chaturvedi A."/>
        </authorList>
    </citation>
    <scope>NUCLEOTIDE SEQUENCE</scope>
    <source>
        <strain evidence="2">CHB12</strain>
    </source>
</reference>
<organism evidence="2 3">
    <name type="scientific">Rhizophagus irregularis</name>
    <dbReference type="NCBI Taxonomy" id="588596"/>
    <lineage>
        <taxon>Eukaryota</taxon>
        <taxon>Fungi</taxon>
        <taxon>Fungi incertae sedis</taxon>
        <taxon>Mucoromycota</taxon>
        <taxon>Glomeromycotina</taxon>
        <taxon>Glomeromycetes</taxon>
        <taxon>Glomerales</taxon>
        <taxon>Glomeraceae</taxon>
        <taxon>Rhizophagus</taxon>
    </lineage>
</organism>
<dbReference type="Proteomes" id="UP000684084">
    <property type="component" value="Unassembled WGS sequence"/>
</dbReference>
<dbReference type="EMBL" id="CAGKOT010000010">
    <property type="protein sequence ID" value="CAB5356242.1"/>
    <property type="molecule type" value="Genomic_DNA"/>
</dbReference>
<evidence type="ECO:0000256" key="1">
    <source>
        <dbReference type="SAM" id="Coils"/>
    </source>
</evidence>
<protein>
    <submittedName>
        <fullName evidence="2">Uncharacterized protein</fullName>
    </submittedName>
</protein>
<proteinExistence type="predicted"/>
<dbReference type="OrthoDB" id="10299043at2759"/>
<name>A0A916E5F2_9GLOM</name>
<accession>A0A916E5F2</accession>
<feature type="coiled-coil region" evidence="1">
    <location>
        <begin position="22"/>
        <end position="49"/>
    </location>
</feature>
<dbReference type="AlphaFoldDB" id="A0A916E5F2"/>
<gene>
    <name evidence="2" type="ORF">CHRIB12_LOCUS6293</name>
</gene>
<keyword evidence="1" id="KW-0175">Coiled coil</keyword>
<evidence type="ECO:0000313" key="3">
    <source>
        <dbReference type="Proteomes" id="UP000684084"/>
    </source>
</evidence>
<comment type="caution">
    <text evidence="2">The sequence shown here is derived from an EMBL/GenBank/DDBJ whole genome shotgun (WGS) entry which is preliminary data.</text>
</comment>
<evidence type="ECO:0000313" key="2">
    <source>
        <dbReference type="EMBL" id="CAB5356242.1"/>
    </source>
</evidence>
<sequence>MMTQKPTTIIYLTIIVTSTNLSEEALAITAKLEAKIEKLSETFNLLQNNKTPTTSRYPQLNNRIDELTTHFSNVTSRQNKLEASHSSINTKLIFSSTPFKITTTRNLHHNKKRTQLNEKIFLASKTKTTKHARLQYSFNYKNPPSSSFPVNQDLNQQLTHTPQHVRETYDTQVEEMLKYIEQNLDDLLTSTFSSSTSSTNTTNNTTPQPHTHIIDYHKIGFINIHGAFNQKLNNILQFFKTQNFDILTLTETGLHNINPDNNKSSVNSHDLPSYNNSNLPENHLYTRTHQELPKAVEYP</sequence>